<feature type="compositionally biased region" description="Basic and acidic residues" evidence="1">
    <location>
        <begin position="236"/>
        <end position="250"/>
    </location>
</feature>
<feature type="region of interest" description="Disordered" evidence="1">
    <location>
        <begin position="218"/>
        <end position="250"/>
    </location>
</feature>
<dbReference type="STRING" id="307972.A0A2G8KXQ5"/>
<comment type="caution">
    <text evidence="3">The sequence shown here is derived from an EMBL/GenBank/DDBJ whole genome shotgun (WGS) entry which is preliminary data.</text>
</comment>
<evidence type="ECO:0000256" key="1">
    <source>
        <dbReference type="SAM" id="MobiDB-lite"/>
    </source>
</evidence>
<evidence type="ECO:0000259" key="2">
    <source>
        <dbReference type="PROSITE" id="PS50280"/>
    </source>
</evidence>
<evidence type="ECO:0000313" key="4">
    <source>
        <dbReference type="Proteomes" id="UP000230750"/>
    </source>
</evidence>
<feature type="domain" description="SET" evidence="2">
    <location>
        <begin position="19"/>
        <end position="143"/>
    </location>
</feature>
<dbReference type="InterPro" id="IPR001214">
    <property type="entry name" value="SET_dom"/>
</dbReference>
<feature type="compositionally biased region" description="Basic and acidic residues" evidence="1">
    <location>
        <begin position="309"/>
        <end position="324"/>
    </location>
</feature>
<dbReference type="InterPro" id="IPR051760">
    <property type="entry name" value="KMT5A"/>
</dbReference>
<feature type="compositionally biased region" description="Polar residues" evidence="1">
    <location>
        <begin position="326"/>
        <end position="337"/>
    </location>
</feature>
<dbReference type="GO" id="GO:0043516">
    <property type="term" value="P:regulation of DNA damage response, signal transduction by p53 class mediator"/>
    <property type="evidence" value="ECO:0007669"/>
    <property type="project" value="TreeGrafter"/>
</dbReference>
<dbReference type="PANTHER" id="PTHR46167">
    <property type="entry name" value="N-LYSINE METHYLTRANSFERASE KMT5A"/>
    <property type="match status" value="1"/>
</dbReference>
<dbReference type="EMBL" id="MRZV01000314">
    <property type="protein sequence ID" value="PIK52752.1"/>
    <property type="molecule type" value="Genomic_DNA"/>
</dbReference>
<dbReference type="GO" id="GO:0005634">
    <property type="term" value="C:nucleus"/>
    <property type="evidence" value="ECO:0007669"/>
    <property type="project" value="TreeGrafter"/>
</dbReference>
<reference evidence="3 4" key="1">
    <citation type="journal article" date="2017" name="PLoS Biol.">
        <title>The sea cucumber genome provides insights into morphological evolution and visceral regeneration.</title>
        <authorList>
            <person name="Zhang X."/>
            <person name="Sun L."/>
            <person name="Yuan J."/>
            <person name="Sun Y."/>
            <person name="Gao Y."/>
            <person name="Zhang L."/>
            <person name="Li S."/>
            <person name="Dai H."/>
            <person name="Hamel J.F."/>
            <person name="Liu C."/>
            <person name="Yu Y."/>
            <person name="Liu S."/>
            <person name="Lin W."/>
            <person name="Guo K."/>
            <person name="Jin S."/>
            <person name="Xu P."/>
            <person name="Storey K.B."/>
            <person name="Huan P."/>
            <person name="Zhang T."/>
            <person name="Zhou Y."/>
            <person name="Zhang J."/>
            <person name="Lin C."/>
            <person name="Li X."/>
            <person name="Xing L."/>
            <person name="Huo D."/>
            <person name="Sun M."/>
            <person name="Wang L."/>
            <person name="Mercier A."/>
            <person name="Li F."/>
            <person name="Yang H."/>
            <person name="Xiang J."/>
        </authorList>
    </citation>
    <scope>NUCLEOTIDE SEQUENCE [LARGE SCALE GENOMIC DNA]</scope>
    <source>
        <strain evidence="3">Shaxun</strain>
        <tissue evidence="3">Muscle</tissue>
    </source>
</reference>
<feature type="non-terminal residue" evidence="3">
    <location>
        <position position="525"/>
    </location>
</feature>
<dbReference type="InterPro" id="IPR046341">
    <property type="entry name" value="SET_dom_sf"/>
</dbReference>
<accession>A0A2G8KXQ5</accession>
<dbReference type="Pfam" id="PF00856">
    <property type="entry name" value="SET"/>
    <property type="match status" value="1"/>
</dbReference>
<dbReference type="GO" id="GO:0005700">
    <property type="term" value="C:polytene chromosome"/>
    <property type="evidence" value="ECO:0007669"/>
    <property type="project" value="TreeGrafter"/>
</dbReference>
<protein>
    <recommendedName>
        <fullName evidence="2">SET domain-containing protein</fullName>
    </recommendedName>
</protein>
<dbReference type="PANTHER" id="PTHR46167:SF1">
    <property type="entry name" value="N-LYSINE METHYLTRANSFERASE KMT5A"/>
    <property type="match status" value="1"/>
</dbReference>
<dbReference type="SMART" id="SM00317">
    <property type="entry name" value="SET"/>
    <property type="match status" value="1"/>
</dbReference>
<feature type="compositionally biased region" description="Basic and acidic residues" evidence="1">
    <location>
        <begin position="382"/>
        <end position="397"/>
    </location>
</feature>
<dbReference type="AlphaFoldDB" id="A0A2G8KXQ5"/>
<dbReference type="SUPFAM" id="SSF82199">
    <property type="entry name" value="SET domain"/>
    <property type="match status" value="1"/>
</dbReference>
<dbReference type="PROSITE" id="PS50280">
    <property type="entry name" value="SET"/>
    <property type="match status" value="1"/>
</dbReference>
<feature type="region of interest" description="Disordered" evidence="1">
    <location>
        <begin position="262"/>
        <end position="525"/>
    </location>
</feature>
<feature type="compositionally biased region" description="Basic and acidic residues" evidence="1">
    <location>
        <begin position="501"/>
        <end position="515"/>
    </location>
</feature>
<feature type="compositionally biased region" description="Basic and acidic residues" evidence="1">
    <location>
        <begin position="457"/>
        <end position="472"/>
    </location>
</feature>
<dbReference type="GO" id="GO:0006357">
    <property type="term" value="P:regulation of transcription by RNA polymerase II"/>
    <property type="evidence" value="ECO:0007669"/>
    <property type="project" value="TreeGrafter"/>
</dbReference>
<sequence>MKTRGKRDTDVPNYEQDHPGLEKKFISERIGYGVFATQSIENGEFLLQYKGERITTEEAEEREVDYINRQLRHCYQYFYSDRGKTLCIDATHVKKSLGKFVNDEKPQKANCRMKKIIHNEEVILCLFSTKEINIGDEIRYDYGLKNLPWRADKDGKSTQQEVQDKTEDKLDIECCEQLPSMMVLNTTLHREDDEEIVEGSSNEMLRDVGCSKEDQACEQNTNAKDHSQQEILTTAKDPKEETGDKPDKDGWEQLNNMAMHNTALQREDDEEMVEVSSIKDSGDKISDQACKQNTNAKDHSQQEILTTAKDPKEETGDKPDKDGWEQLTNMAMHNTALQREDDEEMVEVSSIEDSGDKISDQACKQNTNAKDHSQQEILTTAKDPKEETGDKPDKDGWEQLTNMAMHNTALQREDDEEMVEVSSIEDSGDKISDQACKQNTNAEDHSQQEKLTAAGYTKEETGNKPDKEDREQLPNMAMHNTARRREDDEEMVEGSPIEECGDWKANKAIEQKPNAEDNSQQNQTL</sequence>
<dbReference type="Proteomes" id="UP000230750">
    <property type="component" value="Unassembled WGS sequence"/>
</dbReference>
<name>A0A2G8KXQ5_STIJA</name>
<feature type="compositionally biased region" description="Polar residues" evidence="1">
    <location>
        <begin position="399"/>
        <end position="410"/>
    </location>
</feature>
<organism evidence="3 4">
    <name type="scientific">Stichopus japonicus</name>
    <name type="common">Sea cucumber</name>
    <dbReference type="NCBI Taxonomy" id="307972"/>
    <lineage>
        <taxon>Eukaryota</taxon>
        <taxon>Metazoa</taxon>
        <taxon>Echinodermata</taxon>
        <taxon>Eleutherozoa</taxon>
        <taxon>Echinozoa</taxon>
        <taxon>Holothuroidea</taxon>
        <taxon>Aspidochirotacea</taxon>
        <taxon>Aspidochirotida</taxon>
        <taxon>Stichopodidae</taxon>
        <taxon>Apostichopus</taxon>
    </lineage>
</organism>
<dbReference type="Gene3D" id="2.170.270.10">
    <property type="entry name" value="SET domain"/>
    <property type="match status" value="1"/>
</dbReference>
<dbReference type="GO" id="GO:0042799">
    <property type="term" value="F:histone H4K20 methyltransferase activity"/>
    <property type="evidence" value="ECO:0007669"/>
    <property type="project" value="TreeGrafter"/>
</dbReference>
<evidence type="ECO:0000313" key="3">
    <source>
        <dbReference type="EMBL" id="PIK52752.1"/>
    </source>
</evidence>
<proteinExistence type="predicted"/>
<keyword evidence="4" id="KW-1185">Reference proteome</keyword>
<feature type="compositionally biased region" description="Polar residues" evidence="1">
    <location>
        <begin position="516"/>
        <end position="525"/>
    </location>
</feature>
<gene>
    <name evidence="3" type="ORF">BSL78_10326</name>
</gene>
<dbReference type="OrthoDB" id="6159504at2759"/>